<keyword evidence="12" id="KW-1185">Reference proteome</keyword>
<dbReference type="InterPro" id="IPR003378">
    <property type="entry name" value="Fringe-like_glycosylTrfase"/>
</dbReference>
<evidence type="ECO:0000313" key="11">
    <source>
        <dbReference type="EMBL" id="KAH6697218.1"/>
    </source>
</evidence>
<dbReference type="GO" id="GO:0016757">
    <property type="term" value="F:glycosyltransferase activity"/>
    <property type="evidence" value="ECO:0007669"/>
    <property type="project" value="UniProtKB-KW"/>
</dbReference>
<comment type="caution">
    <text evidence="11">The sequence shown here is derived from an EMBL/GenBank/DDBJ whole genome shotgun (WGS) entry which is preliminary data.</text>
</comment>
<evidence type="ECO:0000256" key="1">
    <source>
        <dbReference type="ARBA" id="ARBA00004606"/>
    </source>
</evidence>
<dbReference type="AlphaFoldDB" id="A0A9P9AGF7"/>
<dbReference type="Gene3D" id="3.90.550.50">
    <property type="match status" value="1"/>
</dbReference>
<evidence type="ECO:0000256" key="5">
    <source>
        <dbReference type="ARBA" id="ARBA00022968"/>
    </source>
</evidence>
<protein>
    <recommendedName>
        <fullName evidence="10">Fringe-like glycosyltransferase domain-containing protein</fullName>
    </recommendedName>
</protein>
<evidence type="ECO:0000256" key="8">
    <source>
        <dbReference type="ARBA" id="ARBA00037847"/>
    </source>
</evidence>
<keyword evidence="5" id="KW-0735">Signal-anchor</keyword>
<evidence type="ECO:0000259" key="10">
    <source>
        <dbReference type="Pfam" id="PF02434"/>
    </source>
</evidence>
<keyword evidence="6" id="KW-1133">Transmembrane helix</keyword>
<feature type="region of interest" description="Disordered" evidence="9">
    <location>
        <begin position="25"/>
        <end position="44"/>
    </location>
</feature>
<evidence type="ECO:0000256" key="7">
    <source>
        <dbReference type="ARBA" id="ARBA00023136"/>
    </source>
</evidence>
<dbReference type="OrthoDB" id="414175at2759"/>
<keyword evidence="7" id="KW-0472">Membrane</keyword>
<evidence type="ECO:0000256" key="9">
    <source>
        <dbReference type="SAM" id="MobiDB-lite"/>
    </source>
</evidence>
<keyword evidence="3" id="KW-0808">Transferase</keyword>
<feature type="compositionally biased region" description="Polar residues" evidence="9">
    <location>
        <begin position="26"/>
        <end position="39"/>
    </location>
</feature>
<gene>
    <name evidence="11" type="ORF">F5X68DRAFT_266555</name>
</gene>
<evidence type="ECO:0000256" key="2">
    <source>
        <dbReference type="ARBA" id="ARBA00022676"/>
    </source>
</evidence>
<evidence type="ECO:0000256" key="6">
    <source>
        <dbReference type="ARBA" id="ARBA00022989"/>
    </source>
</evidence>
<dbReference type="GO" id="GO:0012505">
    <property type="term" value="C:endomembrane system"/>
    <property type="evidence" value="ECO:0007669"/>
    <property type="project" value="UniProtKB-SubCell"/>
</dbReference>
<sequence>MTPNRPPDLVLKTIELKDGIAVKPISSGQDSTLHSNDTATGAPRFPSKHVMDCSPDAARLAELKDLYGLGDEVEYLKRYVRFSRRPEQTFLPGDAKNEGFHKIQLSPGSSLPKQECDKPLEVSVTQSPFPGNVDLSGYIFGVSTTINRFNHPSTIEHWTFWLTDGHGKSNGGRLILRLVDATDPQLEDVAQRLADAGIDAEVGAWDSRVEKPMAKRYFNIAPLLYQADPNRKWFVVCDDDTFFTAINGLVTSLQRFDHTKPFYIGALSEDMHAISVHGSHAYGGAGVFLSRALAETIYNVRDTCNTRAKVRQSNSGYGSQGDILLRLCIDDNANVRLVPLRDLWQLDLVGDGSGFFEAGFKPHSVHHFKGGWWFTAYPLESTKIAHTCGEDCLFQRFITTDNFIISNGYSIAQYPEGIDFNLDQVEHTFRAISKDRGNNFDLVFGPQRPTLSRTGRKIAWELRESNVDEEDGSVVQVYVRKKDDKRWMTEDGKRMRGLAGIIELVWVAE</sequence>
<name>A0A9P9AGF7_9PEZI</name>
<dbReference type="GO" id="GO:0016020">
    <property type="term" value="C:membrane"/>
    <property type="evidence" value="ECO:0007669"/>
    <property type="project" value="UniProtKB-SubCell"/>
</dbReference>
<dbReference type="EMBL" id="JAGSXJ010000001">
    <property type="protein sequence ID" value="KAH6697218.1"/>
    <property type="molecule type" value="Genomic_DNA"/>
</dbReference>
<dbReference type="PANTHER" id="PTHR10811">
    <property type="entry name" value="FRINGE-RELATED"/>
    <property type="match status" value="1"/>
</dbReference>
<feature type="domain" description="Fringe-like glycosyltransferase" evidence="10">
    <location>
        <begin position="229"/>
        <end position="337"/>
    </location>
</feature>
<dbReference type="Proteomes" id="UP000770015">
    <property type="component" value="Unassembled WGS sequence"/>
</dbReference>
<keyword evidence="2" id="KW-0328">Glycosyltransferase</keyword>
<evidence type="ECO:0000313" key="12">
    <source>
        <dbReference type="Proteomes" id="UP000770015"/>
    </source>
</evidence>
<accession>A0A9P9AGF7</accession>
<evidence type="ECO:0000256" key="3">
    <source>
        <dbReference type="ARBA" id="ARBA00022679"/>
    </source>
</evidence>
<proteinExistence type="predicted"/>
<evidence type="ECO:0000256" key="4">
    <source>
        <dbReference type="ARBA" id="ARBA00022692"/>
    </source>
</evidence>
<reference evidence="11" key="1">
    <citation type="journal article" date="2021" name="Nat. Commun.">
        <title>Genetic determinants of endophytism in the Arabidopsis root mycobiome.</title>
        <authorList>
            <person name="Mesny F."/>
            <person name="Miyauchi S."/>
            <person name="Thiergart T."/>
            <person name="Pickel B."/>
            <person name="Atanasova L."/>
            <person name="Karlsson M."/>
            <person name="Huettel B."/>
            <person name="Barry K.W."/>
            <person name="Haridas S."/>
            <person name="Chen C."/>
            <person name="Bauer D."/>
            <person name="Andreopoulos W."/>
            <person name="Pangilinan J."/>
            <person name="LaButti K."/>
            <person name="Riley R."/>
            <person name="Lipzen A."/>
            <person name="Clum A."/>
            <person name="Drula E."/>
            <person name="Henrissat B."/>
            <person name="Kohler A."/>
            <person name="Grigoriev I.V."/>
            <person name="Martin F.M."/>
            <person name="Hacquard S."/>
        </authorList>
    </citation>
    <scope>NUCLEOTIDE SEQUENCE</scope>
    <source>
        <strain evidence="11">MPI-SDFR-AT-0117</strain>
    </source>
</reference>
<keyword evidence="4" id="KW-0812">Transmembrane</keyword>
<organism evidence="11 12">
    <name type="scientific">Plectosphaerella plurivora</name>
    <dbReference type="NCBI Taxonomy" id="936078"/>
    <lineage>
        <taxon>Eukaryota</taxon>
        <taxon>Fungi</taxon>
        <taxon>Dikarya</taxon>
        <taxon>Ascomycota</taxon>
        <taxon>Pezizomycotina</taxon>
        <taxon>Sordariomycetes</taxon>
        <taxon>Hypocreomycetidae</taxon>
        <taxon>Glomerellales</taxon>
        <taxon>Plectosphaerellaceae</taxon>
        <taxon>Plectosphaerella</taxon>
    </lineage>
</organism>
<comment type="subcellular location">
    <subcellularLocation>
        <location evidence="8">Endomembrane system</location>
        <topology evidence="8">Single-pass membrane protein</topology>
    </subcellularLocation>
    <subcellularLocation>
        <location evidence="1">Membrane</location>
        <topology evidence="1">Single-pass type II membrane protein</topology>
    </subcellularLocation>
</comment>
<dbReference type="Pfam" id="PF02434">
    <property type="entry name" value="Fringe"/>
    <property type="match status" value="1"/>
</dbReference>